<keyword evidence="2 3" id="KW-0378">Hydrolase</keyword>
<evidence type="ECO:0000256" key="2">
    <source>
        <dbReference type="ARBA" id="ARBA00022801"/>
    </source>
</evidence>
<dbReference type="GO" id="GO:0016787">
    <property type="term" value="F:hydrolase activity"/>
    <property type="evidence" value="ECO:0007669"/>
    <property type="project" value="UniProtKB-KW"/>
</dbReference>
<protein>
    <recommendedName>
        <fullName evidence="3">Carboxylic ester hydrolase</fullName>
        <ecNumber evidence="3">3.1.1.-</ecNumber>
    </recommendedName>
</protein>
<keyword evidence="3" id="KW-0732">Signal</keyword>
<dbReference type="Pfam" id="PF00135">
    <property type="entry name" value="COesterase"/>
    <property type="match status" value="2"/>
</dbReference>
<evidence type="ECO:0000256" key="3">
    <source>
        <dbReference type="RuleBase" id="RU361235"/>
    </source>
</evidence>
<evidence type="ECO:0000256" key="1">
    <source>
        <dbReference type="ARBA" id="ARBA00005964"/>
    </source>
</evidence>
<dbReference type="Gene3D" id="3.40.50.1820">
    <property type="entry name" value="alpha/beta hydrolase"/>
    <property type="match status" value="1"/>
</dbReference>
<accession>A0A4V4HI86</accession>
<dbReference type="InterPro" id="IPR029058">
    <property type="entry name" value="AB_hydrolase_fold"/>
</dbReference>
<dbReference type="InterPro" id="IPR019819">
    <property type="entry name" value="Carboxylesterase_B_CS"/>
</dbReference>
<comment type="similarity">
    <text evidence="1 3">Belongs to the type-B carboxylesterase/lipase family.</text>
</comment>
<sequence length="567" mass="60990">MLSLLLLATLAFCGPLLSGSSPLNVPRQDTHTISLDYGTFVGVQDDASGYVSWKGIRFADAPVGELRWRAPISPPSQNVGTVNADTFPKSCVSSAQSGSEDCLFLNVFSPIGTTADDTLPVTIWIHGTVDHLPSGLRSIYVQLTDILTPKGGGFESGSSKHFDPILLMQSSAKPFVFVSLQYRLGDFGFMAGSEIESDGDLNAGLLDQRAALRWVQRYIHLFGGDASRVTLWGQSGGAGSIMFHLMANGGSSGESLFHAAIGDSPSLTFTPPSSGDYANGLFSQYASLAKCQDTSSTSALTCLRGLSASKLTSAGQNLIASQLRLDTLYNWAPVLDGNLIQEGPVEAFKAGRFARVPVLFGANTHEGSSWSAGIPDPDANTASSGATETTVYNFLHGQWDTFTQKSFDSMSQLYPLSDYDNSLDEQGAQMYGELRYICTSSMIVGQVKNVGLPAYHYHYNNDHLGDFHKYELQAMFPGEASSDVTPDDDDLALFDTMRQYWTSFITDGVPQAMDGAPKWNQVSVSSSGSRRMLLQPASDGEVGMENVGTDMAHRCNAWHALAGELQV</sequence>
<dbReference type="PROSITE" id="PS00122">
    <property type="entry name" value="CARBOXYLESTERASE_B_1"/>
    <property type="match status" value="1"/>
</dbReference>
<dbReference type="AlphaFoldDB" id="A0A4V4HI86"/>
<proteinExistence type="inferred from homology"/>
<dbReference type="InterPro" id="IPR002018">
    <property type="entry name" value="CarbesteraseB"/>
</dbReference>
<name>A0A4V4HI86_DENBC</name>
<dbReference type="InterPro" id="IPR019826">
    <property type="entry name" value="Carboxylesterase_B_AS"/>
</dbReference>
<dbReference type="PROSITE" id="PS00941">
    <property type="entry name" value="CARBOXYLESTERASE_B_2"/>
    <property type="match status" value="1"/>
</dbReference>
<dbReference type="SUPFAM" id="SSF53474">
    <property type="entry name" value="alpha/beta-Hydrolases"/>
    <property type="match status" value="1"/>
</dbReference>
<feature type="domain" description="Carboxylesterase type B" evidence="4">
    <location>
        <begin position="32"/>
        <end position="129"/>
    </location>
</feature>
<gene>
    <name evidence="5" type="ORF">K435DRAFT_834589</name>
</gene>
<dbReference type="InterPro" id="IPR050309">
    <property type="entry name" value="Type-B_Carboxylest/Lipase"/>
</dbReference>
<keyword evidence="6" id="KW-1185">Reference proteome</keyword>
<organism evidence="5 6">
    <name type="scientific">Dendrothele bispora (strain CBS 962.96)</name>
    <dbReference type="NCBI Taxonomy" id="1314807"/>
    <lineage>
        <taxon>Eukaryota</taxon>
        <taxon>Fungi</taxon>
        <taxon>Dikarya</taxon>
        <taxon>Basidiomycota</taxon>
        <taxon>Agaricomycotina</taxon>
        <taxon>Agaricomycetes</taxon>
        <taxon>Agaricomycetidae</taxon>
        <taxon>Agaricales</taxon>
        <taxon>Agaricales incertae sedis</taxon>
        <taxon>Dendrothele</taxon>
    </lineage>
</organism>
<evidence type="ECO:0000259" key="4">
    <source>
        <dbReference type="Pfam" id="PF00135"/>
    </source>
</evidence>
<dbReference type="EC" id="3.1.1.-" evidence="3"/>
<feature type="signal peptide" evidence="3">
    <location>
        <begin position="1"/>
        <end position="19"/>
    </location>
</feature>
<feature type="domain" description="Carboxylesterase type B" evidence="4">
    <location>
        <begin position="151"/>
        <end position="526"/>
    </location>
</feature>
<dbReference type="PANTHER" id="PTHR11559">
    <property type="entry name" value="CARBOXYLESTERASE"/>
    <property type="match status" value="1"/>
</dbReference>
<reference evidence="5 6" key="1">
    <citation type="journal article" date="2019" name="Nat. Ecol. Evol.">
        <title>Megaphylogeny resolves global patterns of mushroom evolution.</title>
        <authorList>
            <person name="Varga T."/>
            <person name="Krizsan K."/>
            <person name="Foldi C."/>
            <person name="Dima B."/>
            <person name="Sanchez-Garcia M."/>
            <person name="Sanchez-Ramirez S."/>
            <person name="Szollosi G.J."/>
            <person name="Szarkandi J.G."/>
            <person name="Papp V."/>
            <person name="Albert L."/>
            <person name="Andreopoulos W."/>
            <person name="Angelini C."/>
            <person name="Antonin V."/>
            <person name="Barry K.W."/>
            <person name="Bougher N.L."/>
            <person name="Buchanan P."/>
            <person name="Buyck B."/>
            <person name="Bense V."/>
            <person name="Catcheside P."/>
            <person name="Chovatia M."/>
            <person name="Cooper J."/>
            <person name="Damon W."/>
            <person name="Desjardin D."/>
            <person name="Finy P."/>
            <person name="Geml J."/>
            <person name="Haridas S."/>
            <person name="Hughes K."/>
            <person name="Justo A."/>
            <person name="Karasinski D."/>
            <person name="Kautmanova I."/>
            <person name="Kiss B."/>
            <person name="Kocsube S."/>
            <person name="Kotiranta H."/>
            <person name="LaButti K.M."/>
            <person name="Lechner B.E."/>
            <person name="Liimatainen K."/>
            <person name="Lipzen A."/>
            <person name="Lukacs Z."/>
            <person name="Mihaltcheva S."/>
            <person name="Morgado L.N."/>
            <person name="Niskanen T."/>
            <person name="Noordeloos M.E."/>
            <person name="Ohm R.A."/>
            <person name="Ortiz-Santana B."/>
            <person name="Ovrebo C."/>
            <person name="Racz N."/>
            <person name="Riley R."/>
            <person name="Savchenko A."/>
            <person name="Shiryaev A."/>
            <person name="Soop K."/>
            <person name="Spirin V."/>
            <person name="Szebenyi C."/>
            <person name="Tomsovsky M."/>
            <person name="Tulloss R.E."/>
            <person name="Uehling J."/>
            <person name="Grigoriev I.V."/>
            <person name="Vagvolgyi C."/>
            <person name="Papp T."/>
            <person name="Martin F.M."/>
            <person name="Miettinen O."/>
            <person name="Hibbett D.S."/>
            <person name="Nagy L.G."/>
        </authorList>
    </citation>
    <scope>NUCLEOTIDE SEQUENCE [LARGE SCALE GENOMIC DNA]</scope>
    <source>
        <strain evidence="5 6">CBS 962.96</strain>
    </source>
</reference>
<evidence type="ECO:0000313" key="6">
    <source>
        <dbReference type="Proteomes" id="UP000297245"/>
    </source>
</evidence>
<dbReference type="OrthoDB" id="408631at2759"/>
<dbReference type="Proteomes" id="UP000297245">
    <property type="component" value="Unassembled WGS sequence"/>
</dbReference>
<dbReference type="EMBL" id="ML179047">
    <property type="protein sequence ID" value="THV05686.1"/>
    <property type="molecule type" value="Genomic_DNA"/>
</dbReference>
<evidence type="ECO:0000313" key="5">
    <source>
        <dbReference type="EMBL" id="THV05686.1"/>
    </source>
</evidence>
<feature type="chain" id="PRO_5021008189" description="Carboxylic ester hydrolase" evidence="3">
    <location>
        <begin position="20"/>
        <end position="567"/>
    </location>
</feature>